<dbReference type="OMA" id="GVAYCCI"/>
<dbReference type="GO" id="GO:0016020">
    <property type="term" value="C:membrane"/>
    <property type="evidence" value="ECO:0007669"/>
    <property type="project" value="UniProtKB-SubCell"/>
</dbReference>
<comment type="subcellular location">
    <subcellularLocation>
        <location evidence="1">Membrane</location>
        <topology evidence="1">Multi-pass membrane protein</topology>
    </subcellularLocation>
</comment>
<evidence type="ECO:0000256" key="2">
    <source>
        <dbReference type="ARBA" id="ARBA00022692"/>
    </source>
</evidence>
<sequence length="519" mass="55569">MSSSIPSINALIWLSVKPLLKLAIPVGIGVWLTRKGLFPIPAARGASQVILNVTLPALLFAKITPSINGENAQAIGPIFLVALVYMIISFVLGTIVRLVCPTPRNFRWGLLAAATWSNWGDLPTSVVQTVCASAPFSGPQDADLAIAYVSIFILVFYITLFPMRGIHLIERDYTHPARVLSEEEAEAHAARSPLHSLRGIGRNTTSRSHDAASIREIAGAAHAASPSDVTGQFAGAPRLKTIAASRATSAVGDEDEEITEVGTQPPDELDRKDMQLAATRSTSAAAIEEKLSGDEKDGAALSMQGEEEEHEAAERVRPRWLRVLVGVKGFALSLLTPPTISLVTALICALVKPLKALFTTVEDYDWHPTAPDGAPPLAILLDTAAFIGNASVPLGLLVLGSTLGRMRIPRPISKLPLYSIFALALCKVVLLPVIGYVFVQALVNHTNLVSKDNLVLQFVMIFFSVVPTATTQCALTVIFAPEDGESNADILASYLLAQYAIFIFSSVVLTALTLRNIFA</sequence>
<proteinExistence type="predicted"/>
<accession>A0A0P9FD20</accession>
<evidence type="ECO:0000313" key="8">
    <source>
        <dbReference type="Proteomes" id="UP000053890"/>
    </source>
</evidence>
<feature type="transmembrane region" description="Helical" evidence="6">
    <location>
        <begin position="420"/>
        <end position="443"/>
    </location>
</feature>
<protein>
    <recommendedName>
        <fullName evidence="9">Auxin efflux carrier</fullName>
    </recommendedName>
</protein>
<name>A0A0P9FD20_RHOGW</name>
<organism evidence="7 8">
    <name type="scientific">Rhodotorula graminis (strain WP1)</name>
    <dbReference type="NCBI Taxonomy" id="578459"/>
    <lineage>
        <taxon>Eukaryota</taxon>
        <taxon>Fungi</taxon>
        <taxon>Dikarya</taxon>
        <taxon>Basidiomycota</taxon>
        <taxon>Pucciniomycotina</taxon>
        <taxon>Microbotryomycetes</taxon>
        <taxon>Sporidiobolales</taxon>
        <taxon>Sporidiobolaceae</taxon>
        <taxon>Rhodotorula</taxon>
    </lineage>
</organism>
<dbReference type="GO" id="GO:0055085">
    <property type="term" value="P:transmembrane transport"/>
    <property type="evidence" value="ECO:0007669"/>
    <property type="project" value="InterPro"/>
</dbReference>
<keyword evidence="8" id="KW-1185">Reference proteome</keyword>
<dbReference type="PANTHER" id="PTHR31274">
    <property type="entry name" value="PROTEIN ECM3"/>
    <property type="match status" value="1"/>
</dbReference>
<feature type="region of interest" description="Disordered" evidence="5">
    <location>
        <begin position="291"/>
        <end position="312"/>
    </location>
</feature>
<dbReference type="GeneID" id="28973286"/>
<dbReference type="RefSeq" id="XP_018269679.1">
    <property type="nucleotide sequence ID" value="XM_018412837.1"/>
</dbReference>
<evidence type="ECO:0000256" key="1">
    <source>
        <dbReference type="ARBA" id="ARBA00004141"/>
    </source>
</evidence>
<evidence type="ECO:0000256" key="4">
    <source>
        <dbReference type="ARBA" id="ARBA00023136"/>
    </source>
</evidence>
<gene>
    <name evidence="7" type="ORF">RHOBADRAFT_28743</name>
</gene>
<dbReference type="OrthoDB" id="435607at2759"/>
<dbReference type="AlphaFoldDB" id="A0A0P9FD20"/>
<dbReference type="InterPro" id="IPR004776">
    <property type="entry name" value="Mem_transp_PIN-like"/>
</dbReference>
<evidence type="ECO:0000256" key="3">
    <source>
        <dbReference type="ARBA" id="ARBA00022989"/>
    </source>
</evidence>
<keyword evidence="2 6" id="KW-0812">Transmembrane</keyword>
<dbReference type="Pfam" id="PF03547">
    <property type="entry name" value="Mem_trans"/>
    <property type="match status" value="1"/>
</dbReference>
<reference evidence="7 8" key="1">
    <citation type="journal article" date="2015" name="Front. Microbiol.">
        <title>Genome sequence of the plant growth promoting endophytic yeast Rhodotorula graminis WP1.</title>
        <authorList>
            <person name="Firrincieli A."/>
            <person name="Otillar R."/>
            <person name="Salamov A."/>
            <person name="Schmutz J."/>
            <person name="Khan Z."/>
            <person name="Redman R.S."/>
            <person name="Fleck N.D."/>
            <person name="Lindquist E."/>
            <person name="Grigoriev I.V."/>
            <person name="Doty S.L."/>
        </authorList>
    </citation>
    <scope>NUCLEOTIDE SEQUENCE [LARGE SCALE GENOMIC DNA]</scope>
    <source>
        <strain evidence="7 8">WP1</strain>
    </source>
</reference>
<dbReference type="PANTHER" id="PTHR31274:SF1">
    <property type="entry name" value="AGL149CP"/>
    <property type="match status" value="1"/>
</dbReference>
<dbReference type="InterPro" id="IPR040254">
    <property type="entry name" value="Ecm3-like"/>
</dbReference>
<evidence type="ECO:0000256" key="6">
    <source>
        <dbReference type="SAM" id="Phobius"/>
    </source>
</evidence>
<keyword evidence="4 6" id="KW-0472">Membrane</keyword>
<evidence type="ECO:0008006" key="9">
    <source>
        <dbReference type="Google" id="ProtNLM"/>
    </source>
</evidence>
<keyword evidence="3 6" id="KW-1133">Transmembrane helix</keyword>
<feature type="transmembrane region" description="Helical" evidence="6">
    <location>
        <begin position="374"/>
        <end position="399"/>
    </location>
</feature>
<dbReference type="STRING" id="578459.A0A0P9FD20"/>
<evidence type="ECO:0000313" key="7">
    <source>
        <dbReference type="EMBL" id="KPV73630.1"/>
    </source>
</evidence>
<feature type="transmembrane region" description="Helical" evidence="6">
    <location>
        <begin position="145"/>
        <end position="163"/>
    </location>
</feature>
<feature type="region of interest" description="Disordered" evidence="5">
    <location>
        <begin position="247"/>
        <end position="269"/>
    </location>
</feature>
<feature type="transmembrane region" description="Helical" evidence="6">
    <location>
        <begin position="75"/>
        <end position="99"/>
    </location>
</feature>
<dbReference type="Proteomes" id="UP000053890">
    <property type="component" value="Unassembled WGS sequence"/>
</dbReference>
<feature type="transmembrane region" description="Helical" evidence="6">
    <location>
        <begin position="491"/>
        <end position="514"/>
    </location>
</feature>
<dbReference type="EMBL" id="KQ474082">
    <property type="protein sequence ID" value="KPV73630.1"/>
    <property type="molecule type" value="Genomic_DNA"/>
</dbReference>
<evidence type="ECO:0000256" key="5">
    <source>
        <dbReference type="SAM" id="MobiDB-lite"/>
    </source>
</evidence>
<feature type="transmembrane region" description="Helical" evidence="6">
    <location>
        <begin position="455"/>
        <end position="479"/>
    </location>
</feature>
<feature type="transmembrane region" description="Helical" evidence="6">
    <location>
        <begin position="329"/>
        <end position="354"/>
    </location>
</feature>
<feature type="transmembrane region" description="Helical" evidence="6">
    <location>
        <begin position="12"/>
        <end position="33"/>
    </location>
</feature>